<feature type="chain" id="PRO_5044516134" description="Carboxylic ester hydrolase" evidence="3">
    <location>
        <begin position="35"/>
        <end position="554"/>
    </location>
</feature>
<accession>A0A414IGS5</accession>
<evidence type="ECO:0000256" key="1">
    <source>
        <dbReference type="ARBA" id="ARBA00005964"/>
    </source>
</evidence>
<evidence type="ECO:0000313" key="6">
    <source>
        <dbReference type="EMBL" id="MBT8728205.1"/>
    </source>
</evidence>
<dbReference type="InterPro" id="IPR050309">
    <property type="entry name" value="Type-B_Carboxylest/Lipase"/>
</dbReference>
<evidence type="ECO:0000313" key="12">
    <source>
        <dbReference type="Proteomes" id="UP000286114"/>
    </source>
</evidence>
<comment type="similarity">
    <text evidence="1 3">Belongs to the type-B carboxylesterase/lipase family.</text>
</comment>
<dbReference type="EMBL" id="QRJL01000009">
    <property type="protein sequence ID" value="RHH29339.1"/>
    <property type="molecule type" value="Genomic_DNA"/>
</dbReference>
<evidence type="ECO:0000313" key="7">
    <source>
        <dbReference type="EMBL" id="RHB75568.1"/>
    </source>
</evidence>
<dbReference type="PROSITE" id="PS00122">
    <property type="entry name" value="CARBOXYLESTERASE_B_1"/>
    <property type="match status" value="1"/>
</dbReference>
<evidence type="ECO:0000259" key="4">
    <source>
        <dbReference type="Pfam" id="PF00135"/>
    </source>
</evidence>
<protein>
    <recommendedName>
        <fullName evidence="3">Carboxylic ester hydrolase</fullName>
        <ecNumber evidence="3">3.1.1.-</ecNumber>
    </recommendedName>
</protein>
<dbReference type="PROSITE" id="PS51257">
    <property type="entry name" value="PROKAR_LIPOPROTEIN"/>
    <property type="match status" value="1"/>
</dbReference>
<organism evidence="8 10">
    <name type="scientific">Bacteroides uniformis</name>
    <dbReference type="NCBI Taxonomy" id="820"/>
    <lineage>
        <taxon>Bacteria</taxon>
        <taxon>Pseudomonadati</taxon>
        <taxon>Bacteroidota</taxon>
        <taxon>Bacteroidia</taxon>
        <taxon>Bacteroidales</taxon>
        <taxon>Bacteroidaceae</taxon>
        <taxon>Bacteroides</taxon>
    </lineage>
</organism>
<evidence type="ECO:0000313" key="10">
    <source>
        <dbReference type="Proteomes" id="UP000283601"/>
    </source>
</evidence>
<dbReference type="Proteomes" id="UP000283766">
    <property type="component" value="Unassembled WGS sequence"/>
</dbReference>
<dbReference type="Proteomes" id="UP000283601">
    <property type="component" value="Unassembled WGS sequence"/>
</dbReference>
<reference evidence="6 14" key="3">
    <citation type="submission" date="2020-12" db="EMBL/GenBank/DDBJ databases">
        <title>Microorganisms.</title>
        <authorList>
            <person name="Matos J."/>
            <person name="Faleiro L."/>
            <person name="Duarte I."/>
        </authorList>
    </citation>
    <scope>NUCLEOTIDE SEQUENCE [LARGE SCALE GENOMIC DNA]</scope>
    <source>
        <strain evidence="6 14">PtFD3Pch2</strain>
    </source>
</reference>
<dbReference type="RefSeq" id="WP_035457712.1">
    <property type="nucleotide sequence ID" value="NZ_BAABXG010000001.1"/>
</dbReference>
<feature type="domain" description="Carboxylesterase type B" evidence="4">
    <location>
        <begin position="55"/>
        <end position="536"/>
    </location>
</feature>
<evidence type="ECO:0000313" key="5">
    <source>
        <dbReference type="EMBL" id="KAB4242352.1"/>
    </source>
</evidence>
<dbReference type="Gene3D" id="3.40.50.1820">
    <property type="entry name" value="alpha/beta hydrolase"/>
    <property type="match status" value="1"/>
</dbReference>
<reference evidence="5 13" key="2">
    <citation type="journal article" date="2019" name="Nat. Med.">
        <title>A library of human gut bacterial isolates paired with longitudinal multiomics data enables mechanistic microbiome research.</title>
        <authorList>
            <person name="Poyet M."/>
            <person name="Groussin M."/>
            <person name="Gibbons S.M."/>
            <person name="Avila-Pacheco J."/>
            <person name="Jiang X."/>
            <person name="Kearney S.M."/>
            <person name="Perrotta A.R."/>
            <person name="Berdy B."/>
            <person name="Zhao S."/>
            <person name="Lieberman T.D."/>
            <person name="Swanson P.K."/>
            <person name="Smith M."/>
            <person name="Roesemann S."/>
            <person name="Alexander J.E."/>
            <person name="Rich S.A."/>
            <person name="Livny J."/>
            <person name="Vlamakis H."/>
            <person name="Clish C."/>
            <person name="Bullock K."/>
            <person name="Deik A."/>
            <person name="Scott J."/>
            <person name="Pierce K.A."/>
            <person name="Xavier R.J."/>
            <person name="Alm E.J."/>
        </authorList>
    </citation>
    <scope>NUCLEOTIDE SEQUENCE [LARGE SCALE GENOMIC DNA]</scope>
    <source>
        <strain evidence="5 13">BIOML-A6</strain>
    </source>
</reference>
<dbReference type="PANTHER" id="PTHR11559">
    <property type="entry name" value="CARBOXYLESTERASE"/>
    <property type="match status" value="1"/>
</dbReference>
<keyword evidence="2 3" id="KW-0378">Hydrolase</keyword>
<gene>
    <name evidence="9" type="ORF">DW216_13830</name>
    <name evidence="8" type="ORF">DW758_13315</name>
    <name evidence="7" type="ORF">DW873_05345</name>
    <name evidence="5" type="ORF">GAP41_12070</name>
    <name evidence="6" type="ORF">JQN06_18945</name>
</gene>
<sequence length="554" mass="60742">MRISKSGIMKLKTVSLLCVGSVLLCGILACSNQAKQSTEENNDEQQLFIGDNIAVAQTQYGKVKGFILKGIYNFRGVPYGASTAGENRFMPPREPEPWEGIRPAVFWGDTAPQKTKGKYRNSYSTLVDHWNYYDVSEDCLMLNIWTPGLTDNKKRPVLVWLHGGGFTNGNGIEQDGYNGENISRYGDIVFVSINHRLGPIGFSDLSVAGKGFEASGNVGILDLVAGLKWVHNNIGQFGGDPDNVTIIGQSGGGSKVCTLVAMPETQGLIHKAIALSGNSADAIDKNYSAAVGKVILQEAGLKPSEANKLQQMPWLDYIELANRAMAKYNEQAGITGRRSNFGPIADGTHIPMGGFFTNPSAPSANIPMIFCTTNCEFSLSRDNSTLEQIDKKQLVEMINQMKGGNGDKIVDAYAKAFPDKKPIELLGLILSSRENVIATANQKLTQKAPVYLAWFGWNPPLFDGRMRAFHCLDICFWLKNTDLMITHTGGGKRPRDLSMKMTDALLNFMRIGNPNCAGLPEWPQYTAEKGATMMLNDVCEVVYDPDREARESLK</sequence>
<dbReference type="Proteomes" id="UP001196342">
    <property type="component" value="Unassembled WGS sequence"/>
</dbReference>
<dbReference type="Proteomes" id="UP000286114">
    <property type="component" value="Unassembled WGS sequence"/>
</dbReference>
<dbReference type="EMBL" id="WCTM01000006">
    <property type="protein sequence ID" value="KAB4242352.1"/>
    <property type="molecule type" value="Genomic_DNA"/>
</dbReference>
<feature type="signal peptide" evidence="3">
    <location>
        <begin position="1"/>
        <end position="34"/>
    </location>
</feature>
<name>A0A414IGS5_BACUN</name>
<evidence type="ECO:0000313" key="13">
    <source>
        <dbReference type="Proteomes" id="UP000431575"/>
    </source>
</evidence>
<dbReference type="SUPFAM" id="SSF53474">
    <property type="entry name" value="alpha/beta-Hydrolases"/>
    <property type="match status" value="1"/>
</dbReference>
<dbReference type="GO" id="GO:0016787">
    <property type="term" value="F:hydrolase activity"/>
    <property type="evidence" value="ECO:0007669"/>
    <property type="project" value="UniProtKB-KW"/>
</dbReference>
<reference evidence="10 11" key="1">
    <citation type="submission" date="2018-08" db="EMBL/GenBank/DDBJ databases">
        <title>A genome reference for cultivated species of the human gut microbiota.</title>
        <authorList>
            <person name="Zou Y."/>
            <person name="Xue W."/>
            <person name="Luo G."/>
        </authorList>
    </citation>
    <scope>NUCLEOTIDE SEQUENCE [LARGE SCALE GENOMIC DNA]</scope>
    <source>
        <strain evidence="9 11">AM18-14LB</strain>
        <strain evidence="8 10">AM29-12AC</strain>
        <strain evidence="7 12">AM39-1</strain>
    </source>
</reference>
<keyword evidence="14" id="KW-1185">Reference proteome</keyword>
<dbReference type="EMBL" id="JAFBJK010000007">
    <property type="protein sequence ID" value="MBT8728205.1"/>
    <property type="molecule type" value="Genomic_DNA"/>
</dbReference>
<dbReference type="EMBL" id="QSHA01000003">
    <property type="protein sequence ID" value="RHB75568.1"/>
    <property type="molecule type" value="Genomic_DNA"/>
</dbReference>
<dbReference type="InterPro" id="IPR029058">
    <property type="entry name" value="AB_hydrolase_fold"/>
</dbReference>
<evidence type="ECO:0000313" key="9">
    <source>
        <dbReference type="EMBL" id="RHH29339.1"/>
    </source>
</evidence>
<dbReference type="InterPro" id="IPR019826">
    <property type="entry name" value="Carboxylesterase_B_AS"/>
</dbReference>
<evidence type="ECO:0000313" key="11">
    <source>
        <dbReference type="Proteomes" id="UP000283766"/>
    </source>
</evidence>
<comment type="caution">
    <text evidence="8">The sequence shown here is derived from an EMBL/GenBank/DDBJ whole genome shotgun (WGS) entry which is preliminary data.</text>
</comment>
<evidence type="ECO:0000256" key="2">
    <source>
        <dbReference type="ARBA" id="ARBA00022801"/>
    </source>
</evidence>
<keyword evidence="3" id="KW-0732">Signal</keyword>
<evidence type="ECO:0000313" key="8">
    <source>
        <dbReference type="EMBL" id="RHE22199.1"/>
    </source>
</evidence>
<dbReference type="Pfam" id="PF00135">
    <property type="entry name" value="COesterase"/>
    <property type="match status" value="1"/>
</dbReference>
<evidence type="ECO:0000313" key="14">
    <source>
        <dbReference type="Proteomes" id="UP001196342"/>
    </source>
</evidence>
<evidence type="ECO:0000256" key="3">
    <source>
        <dbReference type="RuleBase" id="RU361235"/>
    </source>
</evidence>
<dbReference type="Proteomes" id="UP000431575">
    <property type="component" value="Unassembled WGS sequence"/>
</dbReference>
<dbReference type="InterPro" id="IPR002018">
    <property type="entry name" value="CarbesteraseB"/>
</dbReference>
<dbReference type="AlphaFoldDB" id="A0A414IGS5"/>
<proteinExistence type="inferred from homology"/>
<dbReference type="EMBL" id="QSJZ01000011">
    <property type="protein sequence ID" value="RHE22199.1"/>
    <property type="molecule type" value="Genomic_DNA"/>
</dbReference>
<dbReference type="EC" id="3.1.1.-" evidence="3"/>